<comment type="caution">
    <text evidence="2">The sequence shown here is derived from an EMBL/GenBank/DDBJ whole genome shotgun (WGS) entry which is preliminary data.</text>
</comment>
<dbReference type="Proteomes" id="UP000004853">
    <property type="component" value="Unassembled WGS sequence"/>
</dbReference>
<keyword evidence="1" id="KW-0812">Transmembrane</keyword>
<sequence>MGAPPPTVRGITVLPLLAARLALLFWAAGALSLTVMEKVRAAVLLDASRTVTENVWLSTVVGRPEIKPVVLKLKPAGKVPE</sequence>
<keyword evidence="1" id="KW-1133">Transmembrane helix</keyword>
<dbReference type="EMBL" id="AFRQ01000031">
    <property type="protein sequence ID" value="EGP47337.1"/>
    <property type="molecule type" value="Genomic_DNA"/>
</dbReference>
<accession>F7SX00</accession>
<dbReference type="HOGENOM" id="CLU_2565971_0_0_4"/>
<evidence type="ECO:0000256" key="1">
    <source>
        <dbReference type="SAM" id="Phobius"/>
    </source>
</evidence>
<proteinExistence type="predicted"/>
<name>F7SX00_9BURK</name>
<evidence type="ECO:0000313" key="2">
    <source>
        <dbReference type="EMBL" id="EGP47337.1"/>
    </source>
</evidence>
<dbReference type="PATRIC" id="fig|1003200.3.peg.1230"/>
<evidence type="ECO:0000313" key="3">
    <source>
        <dbReference type="Proteomes" id="UP000004853"/>
    </source>
</evidence>
<feature type="transmembrane region" description="Helical" evidence="1">
    <location>
        <begin position="12"/>
        <end position="35"/>
    </location>
</feature>
<keyword evidence="1" id="KW-0472">Membrane</keyword>
<dbReference type="AlphaFoldDB" id="F7SX00"/>
<gene>
    <name evidence="2" type="ORF">AXXA_06278</name>
</gene>
<reference evidence="2 3" key="1">
    <citation type="submission" date="2011-06" db="EMBL/GenBank/DDBJ databases">
        <authorList>
            <person name="Bador J."/>
            <person name="Amoureux L."/>
            <person name="Neuwirth C."/>
        </authorList>
    </citation>
    <scope>NUCLEOTIDE SEQUENCE [LARGE SCALE GENOMIC DNA]</scope>
    <source>
        <strain evidence="2 3">AXX-A</strain>
    </source>
</reference>
<organism evidence="2 3">
    <name type="scientific">Achromobacter insuavis AXX-A</name>
    <dbReference type="NCBI Taxonomy" id="1003200"/>
    <lineage>
        <taxon>Bacteria</taxon>
        <taxon>Pseudomonadati</taxon>
        <taxon>Pseudomonadota</taxon>
        <taxon>Betaproteobacteria</taxon>
        <taxon>Burkholderiales</taxon>
        <taxon>Alcaligenaceae</taxon>
        <taxon>Achromobacter</taxon>
    </lineage>
</organism>
<protein>
    <submittedName>
        <fullName evidence="2">Uncharacterized protein</fullName>
    </submittedName>
</protein>